<dbReference type="RefSeq" id="WP_286289609.1">
    <property type="nucleotide sequence ID" value="NZ_JASXSZ010000005.1"/>
</dbReference>
<dbReference type="PANTHER" id="PTHR43464:SF83">
    <property type="entry name" value="MALONYL-[ACYL-CARRIER PROTEIN] O-METHYLTRANSFERASE"/>
    <property type="match status" value="1"/>
</dbReference>
<keyword evidence="2" id="KW-0808">Transferase</keyword>
<dbReference type="Pfam" id="PF08241">
    <property type="entry name" value="Methyltransf_11"/>
    <property type="match status" value="1"/>
</dbReference>
<evidence type="ECO:0000259" key="1">
    <source>
        <dbReference type="Pfam" id="PF08241"/>
    </source>
</evidence>
<dbReference type="Proteomes" id="UP001235064">
    <property type="component" value="Unassembled WGS sequence"/>
</dbReference>
<proteinExistence type="predicted"/>
<accession>A0ABT7N1U6</accession>
<dbReference type="GO" id="GO:0008168">
    <property type="term" value="F:methyltransferase activity"/>
    <property type="evidence" value="ECO:0007669"/>
    <property type="project" value="UniProtKB-KW"/>
</dbReference>
<dbReference type="InterPro" id="IPR013216">
    <property type="entry name" value="Methyltransf_11"/>
</dbReference>
<dbReference type="CDD" id="cd02440">
    <property type="entry name" value="AdoMet_MTases"/>
    <property type="match status" value="1"/>
</dbReference>
<dbReference type="Gene3D" id="3.40.50.150">
    <property type="entry name" value="Vaccinia Virus protein VP39"/>
    <property type="match status" value="1"/>
</dbReference>
<dbReference type="SUPFAM" id="SSF53335">
    <property type="entry name" value="S-adenosyl-L-methionine-dependent methyltransferases"/>
    <property type="match status" value="1"/>
</dbReference>
<protein>
    <submittedName>
        <fullName evidence="2">Methyltransferase domain-containing protein</fullName>
    </submittedName>
</protein>
<gene>
    <name evidence="2" type="ORF">QSV35_14965</name>
</gene>
<reference evidence="2 3" key="1">
    <citation type="submission" date="2023-06" db="EMBL/GenBank/DDBJ databases">
        <title>Microbacterium sp. nov., isolated from a waste landfill.</title>
        <authorList>
            <person name="Wen W."/>
        </authorList>
    </citation>
    <scope>NUCLEOTIDE SEQUENCE [LARGE SCALE GENOMIC DNA]</scope>
    <source>
        <strain evidence="2 3">ASV49</strain>
    </source>
</reference>
<sequence length="260" mass="26687">MKAGEWADTAEAYADSFGRLCAGAIAPMLDAVARRVPAGSLLDAGSGTGDLAEAARDRGYDVTGVDAAPSMVALASVRHPGLTFSIGELPSLAFADASFDVVTANFVVNHVADPRSAVRELARLSSGAVGVSIWPSGPSAMGELWNGVICDADAVPLTGQRLAPELDYERSPVGLAGILAEAGLSHVRAGSVSWSFDISPTDLWGAVEGGIATIGLTYAAQDVDRRDAMRAAYGRRTADLAPEGILHLPSTAIIAVGTAR</sequence>
<dbReference type="InterPro" id="IPR029063">
    <property type="entry name" value="SAM-dependent_MTases_sf"/>
</dbReference>
<dbReference type="GO" id="GO:0032259">
    <property type="term" value="P:methylation"/>
    <property type="evidence" value="ECO:0007669"/>
    <property type="project" value="UniProtKB-KW"/>
</dbReference>
<evidence type="ECO:0000313" key="3">
    <source>
        <dbReference type="Proteomes" id="UP001235064"/>
    </source>
</evidence>
<name>A0ABT7N1U6_9MICO</name>
<organism evidence="2 3">
    <name type="scientific">Microbacterium candidum</name>
    <dbReference type="NCBI Taxonomy" id="3041922"/>
    <lineage>
        <taxon>Bacteria</taxon>
        <taxon>Bacillati</taxon>
        <taxon>Actinomycetota</taxon>
        <taxon>Actinomycetes</taxon>
        <taxon>Micrococcales</taxon>
        <taxon>Microbacteriaceae</taxon>
        <taxon>Microbacterium</taxon>
    </lineage>
</organism>
<dbReference type="EMBL" id="JASXSZ010000005">
    <property type="protein sequence ID" value="MDL9980640.1"/>
    <property type="molecule type" value="Genomic_DNA"/>
</dbReference>
<keyword evidence="2" id="KW-0489">Methyltransferase</keyword>
<evidence type="ECO:0000313" key="2">
    <source>
        <dbReference type="EMBL" id="MDL9980640.1"/>
    </source>
</evidence>
<feature type="domain" description="Methyltransferase type 11" evidence="1">
    <location>
        <begin position="42"/>
        <end position="124"/>
    </location>
</feature>
<keyword evidence="3" id="KW-1185">Reference proteome</keyword>
<comment type="caution">
    <text evidence="2">The sequence shown here is derived from an EMBL/GenBank/DDBJ whole genome shotgun (WGS) entry which is preliminary data.</text>
</comment>
<dbReference type="PANTHER" id="PTHR43464">
    <property type="entry name" value="METHYLTRANSFERASE"/>
    <property type="match status" value="1"/>
</dbReference>